<name>A0A1J1J7L9_9DIPT</name>
<reference evidence="2 3" key="1">
    <citation type="submission" date="2015-04" db="EMBL/GenBank/DDBJ databases">
        <authorList>
            <person name="Syromyatnikov M.Y."/>
            <person name="Popov V.N."/>
        </authorList>
    </citation>
    <scope>NUCLEOTIDE SEQUENCE [LARGE SCALE GENOMIC DNA]</scope>
</reference>
<organism evidence="2 3">
    <name type="scientific">Clunio marinus</name>
    <dbReference type="NCBI Taxonomy" id="568069"/>
    <lineage>
        <taxon>Eukaryota</taxon>
        <taxon>Metazoa</taxon>
        <taxon>Ecdysozoa</taxon>
        <taxon>Arthropoda</taxon>
        <taxon>Hexapoda</taxon>
        <taxon>Insecta</taxon>
        <taxon>Pterygota</taxon>
        <taxon>Neoptera</taxon>
        <taxon>Endopterygota</taxon>
        <taxon>Diptera</taxon>
        <taxon>Nematocera</taxon>
        <taxon>Chironomoidea</taxon>
        <taxon>Chironomidae</taxon>
        <taxon>Clunio</taxon>
    </lineage>
</organism>
<evidence type="ECO:0000313" key="2">
    <source>
        <dbReference type="EMBL" id="CRL08395.1"/>
    </source>
</evidence>
<proteinExistence type="predicted"/>
<feature type="region of interest" description="Disordered" evidence="1">
    <location>
        <begin position="1"/>
        <end position="24"/>
    </location>
</feature>
<dbReference type="Proteomes" id="UP000183832">
    <property type="component" value="Unassembled WGS sequence"/>
</dbReference>
<accession>A0A1J1J7L9</accession>
<gene>
    <name evidence="2" type="ORF">CLUMA_CG021670</name>
</gene>
<dbReference type="EMBL" id="CVRI01000075">
    <property type="protein sequence ID" value="CRL08395.1"/>
    <property type="molecule type" value="Genomic_DNA"/>
</dbReference>
<protein>
    <submittedName>
        <fullName evidence="2">CLUMA_CG021670, isoform A</fullName>
    </submittedName>
</protein>
<keyword evidence="3" id="KW-1185">Reference proteome</keyword>
<sequence length="64" mass="7271">MLKNEQKVSFKNEGKEKEASAAKNRLKIHCTQQAGTEENIKFKIYLSTHSRKCGPECVDMSNNV</sequence>
<evidence type="ECO:0000256" key="1">
    <source>
        <dbReference type="SAM" id="MobiDB-lite"/>
    </source>
</evidence>
<dbReference type="AlphaFoldDB" id="A0A1J1J7L9"/>
<evidence type="ECO:0000313" key="3">
    <source>
        <dbReference type="Proteomes" id="UP000183832"/>
    </source>
</evidence>
<feature type="compositionally biased region" description="Basic and acidic residues" evidence="1">
    <location>
        <begin position="1"/>
        <end position="20"/>
    </location>
</feature>